<feature type="compositionally biased region" description="Basic and acidic residues" evidence="4">
    <location>
        <begin position="596"/>
        <end position="618"/>
    </location>
</feature>
<dbReference type="InterPro" id="IPR026079">
    <property type="entry name" value="CDR2"/>
</dbReference>
<evidence type="ECO:0000313" key="5">
    <source>
        <dbReference type="EnsemblMetazoa" id="XP_008217930"/>
    </source>
</evidence>
<dbReference type="EnsemblMetazoa" id="XM_008219708">
    <property type="protein sequence ID" value="XP_008217930"/>
    <property type="gene ID" value="LOC100115491"/>
</dbReference>
<feature type="compositionally biased region" description="Polar residues" evidence="4">
    <location>
        <begin position="443"/>
        <end position="463"/>
    </location>
</feature>
<dbReference type="OrthoDB" id="10059415at2759"/>
<feature type="region of interest" description="Disordered" evidence="4">
    <location>
        <begin position="596"/>
        <end position="671"/>
    </location>
</feature>
<evidence type="ECO:0000313" key="6">
    <source>
        <dbReference type="Proteomes" id="UP000002358"/>
    </source>
</evidence>
<feature type="coiled-coil region" evidence="3">
    <location>
        <begin position="94"/>
        <end position="156"/>
    </location>
</feature>
<feature type="region of interest" description="Disordered" evidence="4">
    <location>
        <begin position="419"/>
        <end position="464"/>
    </location>
</feature>
<dbReference type="PANTHER" id="PTHR19232">
    <property type="entry name" value="CENTROCORTIN FAMILY MEMBER"/>
    <property type="match status" value="1"/>
</dbReference>
<evidence type="ECO:0000256" key="4">
    <source>
        <dbReference type="SAM" id="MobiDB-lite"/>
    </source>
</evidence>
<dbReference type="OMA" id="RADACEH"/>
<feature type="region of interest" description="Disordered" evidence="4">
    <location>
        <begin position="754"/>
        <end position="781"/>
    </location>
</feature>
<feature type="compositionally biased region" description="Basic and acidic residues" evidence="4">
    <location>
        <begin position="733"/>
        <end position="742"/>
    </location>
</feature>
<protein>
    <recommendedName>
        <fullName evidence="7">Cerebellar degeneration-related protein 2-like</fullName>
    </recommendedName>
</protein>
<feature type="region of interest" description="Disordered" evidence="4">
    <location>
        <begin position="701"/>
        <end position="742"/>
    </location>
</feature>
<dbReference type="Proteomes" id="UP000002358">
    <property type="component" value="Unassembled WGS sequence"/>
</dbReference>
<dbReference type="PANTHER" id="PTHR19232:SF7">
    <property type="entry name" value="CENTROCORTIN, ISOFORM A"/>
    <property type="match status" value="1"/>
</dbReference>
<evidence type="ECO:0000256" key="3">
    <source>
        <dbReference type="SAM" id="Coils"/>
    </source>
</evidence>
<keyword evidence="6" id="KW-1185">Reference proteome</keyword>
<organism evidence="5 6">
    <name type="scientific">Nasonia vitripennis</name>
    <name type="common">Parasitic wasp</name>
    <dbReference type="NCBI Taxonomy" id="7425"/>
    <lineage>
        <taxon>Eukaryota</taxon>
        <taxon>Metazoa</taxon>
        <taxon>Ecdysozoa</taxon>
        <taxon>Arthropoda</taxon>
        <taxon>Hexapoda</taxon>
        <taxon>Insecta</taxon>
        <taxon>Pterygota</taxon>
        <taxon>Neoptera</taxon>
        <taxon>Endopterygota</taxon>
        <taxon>Hymenoptera</taxon>
        <taxon>Apocrita</taxon>
        <taxon>Proctotrupomorpha</taxon>
        <taxon>Chalcidoidea</taxon>
        <taxon>Pteromalidae</taxon>
        <taxon>Pteromalinae</taxon>
        <taxon>Nasonia</taxon>
    </lineage>
</organism>
<name>A0A7M7HHT1_NASVI</name>
<dbReference type="InParanoid" id="A0A7M7HHT1"/>
<dbReference type="SMR" id="A0A7M7HHT1"/>
<evidence type="ECO:0000256" key="2">
    <source>
        <dbReference type="ARBA" id="ARBA00023054"/>
    </source>
</evidence>
<sequence>MSGETSLDIVWEPATQLSSLDCWDYSIELDCLRGPEDLQLAAELGKTLLERNKELENCIKIHQCTIDDQAQEIEYMKKQTAALREVNDSRLKIYEQLEVSIQDLERANHRLALENANDKKQIKSQCSTIDTLEARVDELQKKCDDLNKRQEALLREQQARNELSVAKASAAPSAQVNLARTAPTRDGSTQNMAVSPRRISPDMQEAQVQQPATAMASEEDVTKLLQQLQEARSQRAREQRKVAELSEQMDAILQEHAHMEEQLGHWKSKAEDMKNLQDEINTLEEVRQGHLCGRCLRGTDSRAQDELSVMLDQEDDEVSLAESFAESLRDVDSTLQELSSKSELVEEESGNPYRVLVEKYEALLKVQQHLACQRRKPSSASAAAPGPAAPAVAAAVAAAAAMSLQEELQMSGEFGAFSSGHEAQRARRPRKPFAGTPTDFSEAETTSSSGFSDETSNKATQTEGRPGSFLCSIADGEDCKFSIYDDSSTFDGRFHQTPEYRKLFSEIFEVLKRAAVAKDEGTQLPLLGDDSPTSASGLLTPKAGNCDGSMLSVLEDAPSEMTDDTRSIVSLAVSEPVFRVHTPVLVAPSRKQHQEEACRNGGGDHCHDATRATPEGRKPAPLHGNTRRQPLEYLSVQVRKKTSAKKSRRLQSGGETSPGAAADVIPTPNPRVVQLRSGSRRRFRPLQASDVTDGFVWNGNTTHFYPSKSPRARQQQQQQQQHPGSATEAGTESYKRGTASEEVAKLRRLEMSYAEVLRMPNKSKGSGGDGGSRHRKNDYHQ</sequence>
<evidence type="ECO:0008006" key="7">
    <source>
        <dbReference type="Google" id="ProtNLM"/>
    </source>
</evidence>
<reference evidence="5" key="1">
    <citation type="submission" date="2021-01" db="UniProtKB">
        <authorList>
            <consortium name="EnsemblMetazoa"/>
        </authorList>
    </citation>
    <scope>IDENTIFICATION</scope>
</reference>
<comment type="similarity">
    <text evidence="1">Belongs to the CDR2 family.</text>
</comment>
<proteinExistence type="inferred from homology"/>
<evidence type="ECO:0000256" key="1">
    <source>
        <dbReference type="ARBA" id="ARBA00009019"/>
    </source>
</evidence>
<gene>
    <name evidence="5" type="primary">100115491</name>
</gene>
<accession>A0A7M7HHT1</accession>
<feature type="compositionally biased region" description="Basic residues" evidence="4">
    <location>
        <begin position="638"/>
        <end position="649"/>
    </location>
</feature>
<dbReference type="FunCoup" id="A0A7M7HHT1">
    <property type="interactions" value="15"/>
</dbReference>
<keyword evidence="2 3" id="KW-0175">Coiled coil</keyword>
<feature type="region of interest" description="Disordered" evidence="4">
    <location>
        <begin position="164"/>
        <end position="217"/>
    </location>
</feature>
<dbReference type="AlphaFoldDB" id="A0A7M7HHT1"/>